<dbReference type="GO" id="GO:0045177">
    <property type="term" value="C:apical part of cell"/>
    <property type="evidence" value="ECO:0007669"/>
    <property type="project" value="TreeGrafter"/>
</dbReference>
<evidence type="ECO:0000256" key="6">
    <source>
        <dbReference type="ARBA" id="ARBA00022525"/>
    </source>
</evidence>
<evidence type="ECO:0000256" key="2">
    <source>
        <dbReference type="ARBA" id="ARBA00004613"/>
    </source>
</evidence>
<evidence type="ECO:0000256" key="1">
    <source>
        <dbReference type="ARBA" id="ARBA00004245"/>
    </source>
</evidence>
<dbReference type="EMBL" id="SRMA01025571">
    <property type="protein sequence ID" value="TRY93092.1"/>
    <property type="molecule type" value="Genomic_DNA"/>
</dbReference>
<dbReference type="STRING" id="623744.A0A553QSZ2"/>
<feature type="non-terminal residue" evidence="10">
    <location>
        <position position="1"/>
    </location>
</feature>
<reference evidence="10" key="2">
    <citation type="submission" date="2019-04" db="EMBL/GenBank/DDBJ databases">
        <authorList>
            <person name="Kadobianskyi M."/>
            <person name="Schulze L."/>
            <person name="Schuelke M."/>
            <person name="Judkewitz B."/>
        </authorList>
    </citation>
    <scope>NUCLEOTIDE SEQUENCE</scope>
    <source>
        <strain evidence="10">Bolton</strain>
        <tissue evidence="10">Whole-body</tissue>
    </source>
</reference>
<dbReference type="Pfam" id="PF15674">
    <property type="entry name" value="CCDC23"/>
    <property type="match status" value="1"/>
</dbReference>
<comment type="subcellular location">
    <subcellularLocation>
        <location evidence="1">Cytoplasm</location>
        <location evidence="1">Cytoskeleton</location>
    </subcellularLocation>
    <subcellularLocation>
        <location evidence="2">Secreted</location>
    </subcellularLocation>
</comment>
<feature type="region of interest" description="Disordered" evidence="9">
    <location>
        <begin position="1"/>
        <end position="24"/>
    </location>
</feature>
<protein>
    <recommendedName>
        <fullName evidence="4">Small vasohibin-binding protein</fullName>
    </recommendedName>
</protein>
<feature type="compositionally biased region" description="Basic and acidic residues" evidence="9">
    <location>
        <begin position="537"/>
        <end position="554"/>
    </location>
</feature>
<dbReference type="InterPro" id="IPR043502">
    <property type="entry name" value="DNA/RNA_pol_sf"/>
</dbReference>
<keyword evidence="11" id="KW-1185">Reference proteome</keyword>
<feature type="region of interest" description="Disordered" evidence="9">
    <location>
        <begin position="537"/>
        <end position="561"/>
    </location>
</feature>
<dbReference type="Proteomes" id="UP000316079">
    <property type="component" value="Unassembled WGS sequence"/>
</dbReference>
<proteinExistence type="inferred from homology"/>
<dbReference type="AlphaFoldDB" id="A0A553QSZ2"/>
<keyword evidence="6" id="KW-0964">Secreted</keyword>
<dbReference type="EMBL" id="SRMA01025571">
    <property type="protein sequence ID" value="TRY93093.1"/>
    <property type="molecule type" value="Genomic_DNA"/>
</dbReference>
<evidence type="ECO:0000256" key="9">
    <source>
        <dbReference type="SAM" id="MobiDB-lite"/>
    </source>
</evidence>
<reference evidence="10 11" key="1">
    <citation type="journal article" date="2019" name="Sci. Data">
        <title>Hybrid genome assembly and annotation of Danionella translucida.</title>
        <authorList>
            <person name="Kadobianskyi M."/>
            <person name="Schulze L."/>
            <person name="Schuelke M."/>
            <person name="Judkewitz B."/>
        </authorList>
    </citation>
    <scope>NUCLEOTIDE SEQUENCE [LARGE SCALE GENOMIC DNA]</scope>
    <source>
        <strain evidence="10 11">Bolton</strain>
    </source>
</reference>
<dbReference type="GO" id="GO:0005856">
    <property type="term" value="C:cytoskeleton"/>
    <property type="evidence" value="ECO:0007669"/>
    <property type="project" value="UniProtKB-SubCell"/>
</dbReference>
<dbReference type="SUPFAM" id="SSF56672">
    <property type="entry name" value="DNA/RNA polymerases"/>
    <property type="match status" value="1"/>
</dbReference>
<gene>
    <name evidence="10" type="ORF">DNTS_008619</name>
</gene>
<keyword evidence="8" id="KW-0206">Cytoskeleton</keyword>
<dbReference type="InterPro" id="IPR031378">
    <property type="entry name" value="SVBP"/>
</dbReference>
<comment type="caution">
    <text evidence="10">The sequence shown here is derived from an EMBL/GenBank/DDBJ whole genome shotgun (WGS) entry which is preliminary data.</text>
</comment>
<organism evidence="10 11">
    <name type="scientific">Danionella cerebrum</name>
    <dbReference type="NCBI Taxonomy" id="2873325"/>
    <lineage>
        <taxon>Eukaryota</taxon>
        <taxon>Metazoa</taxon>
        <taxon>Chordata</taxon>
        <taxon>Craniata</taxon>
        <taxon>Vertebrata</taxon>
        <taxon>Euteleostomi</taxon>
        <taxon>Actinopterygii</taxon>
        <taxon>Neopterygii</taxon>
        <taxon>Teleostei</taxon>
        <taxon>Ostariophysi</taxon>
        <taxon>Cypriniformes</taxon>
        <taxon>Danionidae</taxon>
        <taxon>Danioninae</taxon>
        <taxon>Danionella</taxon>
    </lineage>
</organism>
<accession>A0A553QSZ2</accession>
<evidence type="ECO:0000256" key="7">
    <source>
        <dbReference type="ARBA" id="ARBA00023054"/>
    </source>
</evidence>
<dbReference type="GO" id="GO:0009306">
    <property type="term" value="P:protein secretion"/>
    <property type="evidence" value="ECO:0007669"/>
    <property type="project" value="TreeGrafter"/>
</dbReference>
<dbReference type="GO" id="GO:0031397">
    <property type="term" value="P:negative regulation of protein ubiquitination"/>
    <property type="evidence" value="ECO:0007669"/>
    <property type="project" value="TreeGrafter"/>
</dbReference>
<feature type="compositionally biased region" description="Polar residues" evidence="9">
    <location>
        <begin position="246"/>
        <end position="257"/>
    </location>
</feature>
<name>A0A553QSZ2_9TELE</name>
<comment type="similarity">
    <text evidence="3">Belongs to the SVBP family.</text>
</comment>
<dbReference type="PANTHER" id="PTHR34762">
    <property type="entry name" value="SMALL VASOHIBIN-BINDING PROTEIN"/>
    <property type="match status" value="1"/>
</dbReference>
<feature type="region of interest" description="Disordered" evidence="9">
    <location>
        <begin position="244"/>
        <end position="317"/>
    </location>
</feature>
<dbReference type="GO" id="GO:0005576">
    <property type="term" value="C:extracellular region"/>
    <property type="evidence" value="ECO:0007669"/>
    <property type="project" value="UniProtKB-SubCell"/>
</dbReference>
<sequence length="597" mass="66216">SSFATRDAATQGEETSSGQDLPQPVCNAFTSFPFALLSYKTKEKDWQEGDCSVRQSIMGGHPCPPKQPFGKPVEDEVYVFPKQHYWEFFYADLDEAQDMHVDMAHRPSGNEREREELTHTVLLERIAFRSNSGRIGHGPAMASDGALTLHGADAIRCTAELHGNENNPAAVIPVIAPLLSPTVVRVDAGLGSMARAPWHAAKGGAETQVCQKVSAENRDELAERRRQIGKSLGVFVAVSAGVFPPSRQSQSGHTSPPATKAAQPSERCQRKGVKRSQPETNTVIDAGSLGMRVPSPEPQKPCSPTRGKPRQSETVRKPSVVVLVGEIESVQTVSPHRRPRSARLFTYRLVKHHIDTGQAIPILLRPHRLPITKRQVAEELIHEMAASGIIEPLYSLWPAPVVLPPPFGLMMRLTPSPGQLVQLPGKLATSDTEEMGRGRVTQADVMQYLAFHGSLALHLCLLFLVALAESVKSPFIIVPTVQMTTAPEEVLIEATKEKELIDLNNNVMLYLDRLLVRHTNVVKIWPRLNLCEMEPACRKDKQKQQTPTRGDRAKQKSVQQELKQRQRAEIYALNKVMTELEQQQFEAFCKQMQSQAE</sequence>
<evidence type="ECO:0000256" key="4">
    <source>
        <dbReference type="ARBA" id="ARBA00018251"/>
    </source>
</evidence>
<dbReference type="PANTHER" id="PTHR34762:SF1">
    <property type="entry name" value="SMALL VASOHIBIN-BINDING PROTEIN"/>
    <property type="match status" value="1"/>
</dbReference>
<evidence type="ECO:0000256" key="8">
    <source>
        <dbReference type="ARBA" id="ARBA00023212"/>
    </source>
</evidence>
<evidence type="ECO:0000313" key="10">
    <source>
        <dbReference type="EMBL" id="TRY93093.1"/>
    </source>
</evidence>
<evidence type="ECO:0000256" key="3">
    <source>
        <dbReference type="ARBA" id="ARBA00006072"/>
    </source>
</evidence>
<dbReference type="Gene3D" id="3.10.10.10">
    <property type="entry name" value="HIV Type 1 Reverse Transcriptase, subunit A, domain 1"/>
    <property type="match status" value="1"/>
</dbReference>
<dbReference type="OrthoDB" id="10035051at2759"/>
<keyword evidence="5" id="KW-0963">Cytoplasm</keyword>
<evidence type="ECO:0000256" key="5">
    <source>
        <dbReference type="ARBA" id="ARBA00022490"/>
    </source>
</evidence>
<evidence type="ECO:0000313" key="11">
    <source>
        <dbReference type="Proteomes" id="UP000316079"/>
    </source>
</evidence>
<keyword evidence="7" id="KW-0175">Coiled coil</keyword>